<name>A0ABR1PM49_DIAER</name>
<proteinExistence type="predicted"/>
<comment type="caution">
    <text evidence="1">The sequence shown here is derived from an EMBL/GenBank/DDBJ whole genome shotgun (WGS) entry which is preliminary data.</text>
</comment>
<gene>
    <name evidence="1" type="ORF">SLS63_001300</name>
</gene>
<dbReference type="Proteomes" id="UP001430848">
    <property type="component" value="Unassembled WGS sequence"/>
</dbReference>
<evidence type="ECO:0000313" key="1">
    <source>
        <dbReference type="EMBL" id="KAK7740100.1"/>
    </source>
</evidence>
<keyword evidence="2" id="KW-1185">Reference proteome</keyword>
<sequence>MQVLNSDPARPPRFASVFAAVDNTQVRDMLEGCFRLDAVVRRQNEAHGVIEAFTVGKADSESDEKPVHISFVSEKDNHRIDKTDVMEMIREYWKKEASANTDTHAQRGFDILSELADTPELSQHHLHMSLGRPKSWNTSANNQYAP</sequence>
<evidence type="ECO:0000313" key="2">
    <source>
        <dbReference type="Proteomes" id="UP001430848"/>
    </source>
</evidence>
<organism evidence="1 2">
    <name type="scientific">Diaporthe eres</name>
    <name type="common">Phomopsis oblonga</name>
    <dbReference type="NCBI Taxonomy" id="83184"/>
    <lineage>
        <taxon>Eukaryota</taxon>
        <taxon>Fungi</taxon>
        <taxon>Dikarya</taxon>
        <taxon>Ascomycota</taxon>
        <taxon>Pezizomycotina</taxon>
        <taxon>Sordariomycetes</taxon>
        <taxon>Sordariomycetidae</taxon>
        <taxon>Diaporthales</taxon>
        <taxon>Diaporthaceae</taxon>
        <taxon>Diaporthe</taxon>
        <taxon>Diaporthe eres species complex</taxon>
    </lineage>
</organism>
<dbReference type="EMBL" id="JAKNSF020000003">
    <property type="protein sequence ID" value="KAK7740100.1"/>
    <property type="molecule type" value="Genomic_DNA"/>
</dbReference>
<protein>
    <submittedName>
        <fullName evidence="1">Uncharacterized protein</fullName>
    </submittedName>
</protein>
<accession>A0ABR1PM49</accession>
<reference evidence="1 2" key="1">
    <citation type="submission" date="2024-02" db="EMBL/GenBank/DDBJ databases">
        <title>De novo assembly and annotation of 12 fungi associated with fruit tree decline syndrome in Ontario, Canada.</title>
        <authorList>
            <person name="Sulman M."/>
            <person name="Ellouze W."/>
            <person name="Ilyukhin E."/>
        </authorList>
    </citation>
    <scope>NUCLEOTIDE SEQUENCE [LARGE SCALE GENOMIC DNA]</scope>
    <source>
        <strain evidence="1 2">M169</strain>
    </source>
</reference>